<dbReference type="Pfam" id="PF16059">
    <property type="entry name" value="MGA_dom"/>
    <property type="match status" value="1"/>
</dbReference>
<sequence length="2730" mass="310427">MDPDDAIQQLLKNTGWSCDDLLQRLQKIKHSTADDVTNEESTSQDKSAFLTEPISQYNSLIRKDSTAQEIVSKLKESNETKDSNVSSTNENVSKNIVPNVNIKCGETSDITKDLISSSTTDDKQLEGTFSDTDEEEELVNTTNTDIINEIIDDISTSDSPKPKPDNALPTLEKLILPTNDKTEFTEVRVIEVDEEAEKSDSIKNNTINIDKGDIRNQPLTDEYETITIQTEPPEINKKNEDNKKIEYVEIHPRKRYKLVEKRSISSGLTERPLPSNIKLIKRLPLSPPPLIASQRAPVHVGTSSNSPVLQKPATYVLKKKIIPSDGPISRKIVTNKFVEIRKVKQLPIQRVVKSDTYKNITISSTQQETNVKNIDSGHKTVKESRETNERTNEKVENVTFINNEKASDLKRLLQTAIKKPTIPPLNNERTNEQVENVTFINNEKASDIKLFSPIAIKKPTIAPLNNERTNEQAEKLTFINNEKASDIKLFSPIAIKKPTIAPLNNERTNEKVEKLTFINNEKASDIKLLSPITIKKPTIPPLNNERINEKVEKLTFINNEKVSDIKFLLPTAIKKPTIPPFIKPISRLRKLLPKVESKEKKPCLHIKPYSQTNIKPSLLPANLASVSKNISEPVLSNSFLKVPPYVPVDALDFNTLLTTQKSELSTQPSNKLSDAVAIGKIVKKLPPVSEDSDEEINSSEIPSTKTLDELRNSLKLQLNSLRTRKKKTFLAIPSTQSIDNNMECSKKLSLLEAEESQIKISDGQDFSNQKSLDICEEVPTFSNTNETNQASPEKCLSDNELYTQTNELGLIILNVQGGVELDELDNEIMDTNTAEDAKDNTEDNSEESEQDTEEIRVLDQLRNIINKSKIKNLEKSNSSSEMKLSTSTPTKIDEEKKMDISSLSGENSQSSEIEEKSPFVSDTLDEFLIESRLNISYQVPKLGAEDGLQKFSEPKTSPSKLILKKLVKEPPAQKIKSTTVIKAKTVAQKRRLLERERKKELKRLEKIKLKQNKLKPKLEIKKEVKQMKEIEYKDKGYVLFKDNRIWVNSYCPNKCIARIDCTKEAKDPTLTPRSIQKKKWSLLYPKRKMDSKVRYRPGPLCQKQNLQVSGNEKWESHLLKLPELKLEVTPKVGQRFCDDVLHRFSSIIGGELDVNSIEFALSMVQTEPKEKPATFEFPLQFQNKVENVLVRRKRSLIAQSNIEIGEKFDTIKSSKDPVADVIEDLIRYIEIKELAPSLIKEDETHMKVEEKLDKLLSPVIENNVSVFKKPHRKRSKVEYELLRLNCKVVNVEVEETEQKKCNKPFCELGCLCKSLKCEYIATHHCQKVACMFECTCPKEKALIYDRLTLPPGTNVLSEDAVTRIEDEAKKNLAKVEREFTQTVIHTSNKTIVVGIGSRTKTRRSAKIPAKFTDFVPSTEISCDEEKLSSICHVSIANINLSQIIPYCLTHNVYDCYCKGKALETPISIPASKLSNNVSNEVITPTHKLALRPKAPKKYNYGGEEEVEVKPKMPKKDSLYTKYNEKMKIKEARTSSQINKIIDAKKSNIFKKQKPVYIPEKSSTPYKVETETSSSSSSQVDGETSSMSSKVDAETSSNSGDSWSPSKRPTRNIKKRTFSEDFVEYYENPTVHSECSRVKPIAKKYLKSYKYSSDVFNFDFIFNITDADLFKIRLQQTTPGNASTEAELLKQALVQEQMSEQLKQTQGKSKRKQTLSSRYDGDLHASNKAFIDAAIQRRKKVIRKSSDIGPVFEGEIIVDEQNMDLLKKMGPKTVAEGYARLLPWHALMDSFHNNTISIWSMVDQPSRLLINKVDKKCPKNYVNIKDTTQMTEVIVWILKDKLPSHYHEDSLSFILKETKDHFEICGICTKNVEQHQSKTKQVTPLMFKDEYEDEEKKSREKGEIFYHKDLHGIERTLMLYKENKFPPQDLKSIKIGDYLTQHLTVRLPKINNYLKWRMIYLNSDFTFLHFKSAQYSIRYTDLHVISGYANKNDGTVALINKELQNVYDHVLFGIYFDGKLCDRVFIGPYYINKDMDDDVETLRYINQTLISSESFNKMRGKGDYKCGHWLMQSNIKQKSCSKEEISNDTSTIDLTSETEEKLRTHSSFIIHNDEVIKIVDAPPRSPEDFNRYISTNIPYFGYLGAFTHPNGVIDVSWPFENKLLRFKSETCATSFLQDRFSSLLQCVPETFNINIIVSVKIDLSEKPINSCVLNGHYICGEFGYYNILTLTDNECLEKVGFTKEDVLKLFAKRAQTFIRKKIDELAEILMLPKPKSDIRDLSYIIDKANEEISKQTKFETSYMQRKKQLFFRKRENALKLHRIMLTLPPDQRNIENLKFREIVRKREPIEVHDSDEEIRRFDQRNKIFKTPPPVTYSFKAGSKTKLKSVLKPLVSVPVSQSTSFLVRGQPPSSSEADPLTTNEPKSESTLIKGVKLVKTPKGYLIVSDGSKNEEQNKSVLAAGSKKNAIYNQQQDNADSGSSSIDVSASNLPSSDNSVPPLSNIISSNPSLVNILETNQSSSSINSSHVPSNSISVSRFKNNNIDKEDMYNIDETIIIDLDLDEEVGATSDNVTELHIMGDTIVKKVKDNLPNNESNLEISKYVATKCNISNNQKSDEREDVNEPTMVIDLDQMFEDALENNKGNIDESIATITKVTHKMLGEIINLDESEDDDIIEVKNKSPLMPEFVNVNDSFNDKMDYSDDMNISIHSAEKTDVLESAEQTSEVCNQL</sequence>
<feature type="compositionally biased region" description="Low complexity" evidence="1">
    <location>
        <begin position="2476"/>
        <end position="2488"/>
    </location>
</feature>
<feature type="compositionally biased region" description="Polar residues" evidence="1">
    <location>
        <begin position="875"/>
        <end position="890"/>
    </location>
</feature>
<evidence type="ECO:0000256" key="1">
    <source>
        <dbReference type="SAM" id="MobiDB-lite"/>
    </source>
</evidence>
<feature type="compositionally biased region" description="Low complexity" evidence="1">
    <location>
        <begin position="901"/>
        <end position="911"/>
    </location>
</feature>
<feature type="region of interest" description="Disordered" evidence="1">
    <location>
        <begin position="1560"/>
        <end position="1610"/>
    </location>
</feature>
<feature type="domain" description="MGA conserved" evidence="2">
    <location>
        <begin position="1296"/>
        <end position="1339"/>
    </location>
</feature>
<evidence type="ECO:0000313" key="4">
    <source>
        <dbReference type="Proteomes" id="UP001153636"/>
    </source>
</evidence>
<feature type="region of interest" description="Disordered" evidence="1">
    <location>
        <begin position="875"/>
        <end position="917"/>
    </location>
</feature>
<feature type="region of interest" description="Disordered" evidence="1">
    <location>
        <begin position="2400"/>
        <end position="2426"/>
    </location>
</feature>
<keyword evidence="4" id="KW-1185">Reference proteome</keyword>
<evidence type="ECO:0000313" key="3">
    <source>
        <dbReference type="EMBL" id="CAH1102908.1"/>
    </source>
</evidence>
<feature type="compositionally biased region" description="Low complexity" evidence="1">
    <location>
        <begin position="1570"/>
        <end position="1585"/>
    </location>
</feature>
<protein>
    <recommendedName>
        <fullName evidence="2">MGA conserved domain-containing protein</fullName>
    </recommendedName>
</protein>
<feature type="compositionally biased region" description="Polar residues" evidence="1">
    <location>
        <begin position="1593"/>
        <end position="1606"/>
    </location>
</feature>
<feature type="region of interest" description="Disordered" evidence="1">
    <location>
        <begin position="2473"/>
        <end position="2496"/>
    </location>
</feature>
<dbReference type="Proteomes" id="UP001153636">
    <property type="component" value="Chromosome 13"/>
</dbReference>
<dbReference type="OrthoDB" id="6119313at2759"/>
<organism evidence="3 4">
    <name type="scientific">Psylliodes chrysocephalus</name>
    <dbReference type="NCBI Taxonomy" id="3402493"/>
    <lineage>
        <taxon>Eukaryota</taxon>
        <taxon>Metazoa</taxon>
        <taxon>Ecdysozoa</taxon>
        <taxon>Arthropoda</taxon>
        <taxon>Hexapoda</taxon>
        <taxon>Insecta</taxon>
        <taxon>Pterygota</taxon>
        <taxon>Neoptera</taxon>
        <taxon>Endopterygota</taxon>
        <taxon>Coleoptera</taxon>
        <taxon>Polyphaga</taxon>
        <taxon>Cucujiformia</taxon>
        <taxon>Chrysomeloidea</taxon>
        <taxon>Chrysomelidae</taxon>
        <taxon>Galerucinae</taxon>
        <taxon>Alticini</taxon>
        <taxon>Psylliodes</taxon>
    </lineage>
</organism>
<dbReference type="InterPro" id="IPR032060">
    <property type="entry name" value="MGA_dom"/>
</dbReference>
<feature type="region of interest" description="Disordered" evidence="1">
    <location>
        <begin position="832"/>
        <end position="856"/>
    </location>
</feature>
<feature type="compositionally biased region" description="Acidic residues" evidence="1">
    <location>
        <begin position="842"/>
        <end position="852"/>
    </location>
</feature>
<reference evidence="3" key="1">
    <citation type="submission" date="2022-01" db="EMBL/GenBank/DDBJ databases">
        <authorList>
            <person name="King R."/>
        </authorList>
    </citation>
    <scope>NUCLEOTIDE SEQUENCE</scope>
</reference>
<evidence type="ECO:0000259" key="2">
    <source>
        <dbReference type="Pfam" id="PF16059"/>
    </source>
</evidence>
<dbReference type="EMBL" id="OV651825">
    <property type="protein sequence ID" value="CAH1102908.1"/>
    <property type="molecule type" value="Genomic_DNA"/>
</dbReference>
<proteinExistence type="predicted"/>
<accession>A0A9P0CLS5</accession>
<name>A0A9P0CLS5_9CUCU</name>
<gene>
    <name evidence="3" type="ORF">PSYICH_LOCUS3820</name>
</gene>